<evidence type="ECO:0000256" key="1">
    <source>
        <dbReference type="SAM" id="Coils"/>
    </source>
</evidence>
<evidence type="ECO:0000313" key="3">
    <source>
        <dbReference type="Proteomes" id="UP000800038"/>
    </source>
</evidence>
<sequence length="204" mass="23117">MGDPLSLAAGVGGLLSLTIQLLQIANKFKDDLEGFSEEIGFLVEELNALKSVLELLKKAWENRRVPANFDLSALARIEATCEAQLEDLFKKLRKDEVRLQKKPYASIHSAMARIKWPLAADKTREITKLIHRYFCIFSWSLSCSDSNILYGISEDVCRALRDQEETLHKVRDTVKSFEDLRQHIDTGIYITSSVQKSLTVSART</sequence>
<reference evidence="2" key="1">
    <citation type="journal article" date="2020" name="Stud. Mycol.">
        <title>101 Dothideomycetes genomes: a test case for predicting lifestyles and emergence of pathogens.</title>
        <authorList>
            <person name="Haridas S."/>
            <person name="Albert R."/>
            <person name="Binder M."/>
            <person name="Bloem J."/>
            <person name="Labutti K."/>
            <person name="Salamov A."/>
            <person name="Andreopoulos B."/>
            <person name="Baker S."/>
            <person name="Barry K."/>
            <person name="Bills G."/>
            <person name="Bluhm B."/>
            <person name="Cannon C."/>
            <person name="Castanera R."/>
            <person name="Culley D."/>
            <person name="Daum C."/>
            <person name="Ezra D."/>
            <person name="Gonzalez J."/>
            <person name="Henrissat B."/>
            <person name="Kuo A."/>
            <person name="Liang C."/>
            <person name="Lipzen A."/>
            <person name="Lutzoni F."/>
            <person name="Magnuson J."/>
            <person name="Mondo S."/>
            <person name="Nolan M."/>
            <person name="Ohm R."/>
            <person name="Pangilinan J."/>
            <person name="Park H.-J."/>
            <person name="Ramirez L."/>
            <person name="Alfaro M."/>
            <person name="Sun H."/>
            <person name="Tritt A."/>
            <person name="Yoshinaga Y."/>
            <person name="Zwiers L.-H."/>
            <person name="Turgeon B."/>
            <person name="Goodwin S."/>
            <person name="Spatafora J."/>
            <person name="Crous P."/>
            <person name="Grigoriev I."/>
        </authorList>
    </citation>
    <scope>NUCLEOTIDE SEQUENCE</scope>
    <source>
        <strain evidence="2">CBS 161.51</strain>
    </source>
</reference>
<dbReference type="Proteomes" id="UP000800038">
    <property type="component" value="Unassembled WGS sequence"/>
</dbReference>
<evidence type="ECO:0000313" key="2">
    <source>
        <dbReference type="EMBL" id="KAF1940075.1"/>
    </source>
</evidence>
<dbReference type="EMBL" id="ML976069">
    <property type="protein sequence ID" value="KAF1940075.1"/>
    <property type="molecule type" value="Genomic_DNA"/>
</dbReference>
<dbReference type="OrthoDB" id="10501015at2759"/>
<accession>A0A6A5SHF5</accession>
<protein>
    <recommendedName>
        <fullName evidence="4">Fungal N-terminal domain-containing protein</fullName>
    </recommendedName>
</protein>
<feature type="coiled-coil region" evidence="1">
    <location>
        <begin position="43"/>
        <end position="102"/>
    </location>
</feature>
<gene>
    <name evidence="2" type="ORF">EJ02DRAFT_240476</name>
</gene>
<name>A0A6A5SHF5_9PLEO</name>
<organism evidence="2 3">
    <name type="scientific">Clathrospora elynae</name>
    <dbReference type="NCBI Taxonomy" id="706981"/>
    <lineage>
        <taxon>Eukaryota</taxon>
        <taxon>Fungi</taxon>
        <taxon>Dikarya</taxon>
        <taxon>Ascomycota</taxon>
        <taxon>Pezizomycotina</taxon>
        <taxon>Dothideomycetes</taxon>
        <taxon>Pleosporomycetidae</taxon>
        <taxon>Pleosporales</taxon>
        <taxon>Diademaceae</taxon>
        <taxon>Clathrospora</taxon>
    </lineage>
</organism>
<evidence type="ECO:0008006" key="4">
    <source>
        <dbReference type="Google" id="ProtNLM"/>
    </source>
</evidence>
<proteinExistence type="predicted"/>
<keyword evidence="1" id="KW-0175">Coiled coil</keyword>
<dbReference type="AlphaFoldDB" id="A0A6A5SHF5"/>
<keyword evidence="3" id="KW-1185">Reference proteome</keyword>